<accession>A0A0B7IPQ0</accession>
<sequence>MKTKLLITLFLCSFLGFSQSEKRFILLNDIIPNSVRKYTLDTEKMYGIKAQIELYNLDHYQGLFLFSVLPDLETGENWEEISYLLIENEILPAKKIQEAILNNNELKMFNKYRLVKKIGNNFFVAKNVLIEKFKIIDTETSLKISGSNILNLKDKIMTYNDVKKTYLSQVSNKFPMESDTYGYSWIKEEFRAIYLSEVKQKNNEKVYLFWTLDDWNKDFEKQNKHRNNGITDIENYNYHRGIDRFAYIEGKGIVGGSYDFYFDRTEDGFKRVVRYDIMWAKELFLKGNNS</sequence>
<evidence type="ECO:0000313" key="1">
    <source>
        <dbReference type="EMBL" id="CEN53861.1"/>
    </source>
</evidence>
<organism evidence="1 2">
    <name type="scientific">Capnocytophaga canis</name>
    <dbReference type="NCBI Taxonomy" id="1848903"/>
    <lineage>
        <taxon>Bacteria</taxon>
        <taxon>Pseudomonadati</taxon>
        <taxon>Bacteroidota</taxon>
        <taxon>Flavobacteriia</taxon>
        <taxon>Flavobacteriales</taxon>
        <taxon>Flavobacteriaceae</taxon>
        <taxon>Capnocytophaga</taxon>
    </lineage>
</organism>
<dbReference type="AlphaFoldDB" id="A0A0B7IPQ0"/>
<dbReference type="STRING" id="1848903.CCAND38_780004"/>
<dbReference type="Proteomes" id="UP000038200">
    <property type="component" value="Unassembled WGS sequence"/>
</dbReference>
<reference evidence="1 2" key="1">
    <citation type="submission" date="2015-01" db="EMBL/GenBank/DDBJ databases">
        <authorList>
            <person name="Xiang T."/>
            <person name="Song Y."/>
            <person name="Huang L."/>
            <person name="Wang B."/>
            <person name="Wu P."/>
        </authorList>
    </citation>
    <scope>NUCLEOTIDE SEQUENCE [LARGE SCALE GENOMIC DNA]</scope>
    <source>
        <strain evidence="1 2">CcD93</strain>
    </source>
</reference>
<evidence type="ECO:0000313" key="2">
    <source>
        <dbReference type="Proteomes" id="UP000038200"/>
    </source>
</evidence>
<name>A0A0B7IPQ0_9FLAO</name>
<gene>
    <name evidence="1" type="ORF">CCAND93_60031</name>
</gene>
<protein>
    <submittedName>
        <fullName evidence="1">Uncharacterized protein</fullName>
    </submittedName>
</protein>
<proteinExistence type="predicted"/>
<dbReference type="EMBL" id="CDOL01000250">
    <property type="protein sequence ID" value="CEN53861.1"/>
    <property type="molecule type" value="Genomic_DNA"/>
</dbReference>